<dbReference type="SMART" id="SM00248">
    <property type="entry name" value="ANK"/>
    <property type="match status" value="3"/>
</dbReference>
<sequence>MVQSALQNLKKDLRIDELDIVGRDSKSSNIPAAQQKDMIELIDCEETMPKPQRKDIISQPVELDGEDGDKLSAKMQSAICAFGASVNPHKKNGRGQFFSIIELIEDELISIFKVLNGLSDQEPFIAARNKFQLLIDKCTDEAKILLFKNAKGSKVRLEMDNEDSCEVATCIAKSLSECNTVKDTCEEVMKKGIRFLELLFQEERSSNPCMWSPGPCGESLIHSAFIWNLGDVALDVLQKITPENEISEIIGAEFGSDLEYWKPNLSQTDDGVYTGETVLHMAIVNKAHDLVHRLLCLGANLNSRATGLFFMPKYFRSEKKRGGGNQCNGHSTSLFRFHHNCVVENNDSGCYYGEFPLSFAASVGDVSICRDIIKAFLIREKNQTLQFSEEKEDDDVKLLAGKFANHLRHFINRKDSFGNTALHMAVLHSRPDVVIWMMSLLEIAINDPTSLQCSLEVYNEDGFTPFTLAVKTGNIKLFDLMVEKHMSKIIWRYGSVQCQRTDLFQIDSFKVLRLTGDVTAVGSNSLPVSLQGQGGGSISDHLHEYKRWRSVIEIIAQDQIRAFINHPYFLMLITDKWKTFAMHCHLLYRCAPYIFCLVLYITVALMVQAEVRSLPDQSLEFTREGCSDGHFHFNSGNLKFKFLVGAEIILYFCCSVWLISEGMHFFNVSISDLDPEQDMKISLSNVRFFMFNNLEPLLDITSAATLFVAGVSRFSCHGMIEMGAHSIAGIFLFCNFLNSLLPFQHLAAMIITLFNMLFGDVTAFLIVFVVVLSGFSFAVDHLTSGSQESGAFTRLIYVALGDGISGVADLAQTSMLPGQVRSILMVWVILCNILLLNFLIAMMGDTFNKRKDTYEIWIFPFAKKVLLYEKNLYKRKSYDMRCKQNPKQAAYRFGQSCLAEAEESAASRFYNISHTNLENGVTADAHCTIFSLSETKRWSSLRELVRLGLPKYLQRSATNRIHTSD</sequence>
<feature type="transmembrane region" description="Helical" evidence="10">
    <location>
        <begin position="757"/>
        <end position="779"/>
    </location>
</feature>
<accession>A0A7S0N8Q6</accession>
<keyword evidence="2" id="KW-0813">Transport</keyword>
<evidence type="ECO:0000256" key="6">
    <source>
        <dbReference type="ARBA" id="ARBA00022837"/>
    </source>
</evidence>
<name>A0A7S0N8Q6_9CRYP</name>
<keyword evidence="8" id="KW-0407">Ion channel</keyword>
<evidence type="ECO:0000256" key="3">
    <source>
        <dbReference type="ARBA" id="ARBA00022475"/>
    </source>
</evidence>
<evidence type="ECO:0008006" key="12">
    <source>
        <dbReference type="Google" id="ProtNLM"/>
    </source>
</evidence>
<comment type="subcellular location">
    <subcellularLocation>
        <location evidence="1">Cell membrane</location>
        <topology evidence="1">Multi-pass membrane protein</topology>
    </subcellularLocation>
</comment>
<keyword evidence="4" id="KW-0109">Calcium transport</keyword>
<evidence type="ECO:0000256" key="7">
    <source>
        <dbReference type="ARBA" id="ARBA00023065"/>
    </source>
</evidence>
<dbReference type="GO" id="GO:0098703">
    <property type="term" value="P:calcium ion import across plasma membrane"/>
    <property type="evidence" value="ECO:0007669"/>
    <property type="project" value="TreeGrafter"/>
</dbReference>
<gene>
    <name evidence="11" type="ORF">CCUR1050_LOCUS33015</name>
</gene>
<dbReference type="Gene3D" id="1.25.40.20">
    <property type="entry name" value="Ankyrin repeat-containing domain"/>
    <property type="match status" value="1"/>
</dbReference>
<dbReference type="InterPro" id="IPR036770">
    <property type="entry name" value="Ankyrin_rpt-contain_sf"/>
</dbReference>
<dbReference type="Pfam" id="PF13637">
    <property type="entry name" value="Ank_4"/>
    <property type="match status" value="1"/>
</dbReference>
<keyword evidence="5" id="KW-0677">Repeat</keyword>
<keyword evidence="10" id="KW-0472">Membrane</keyword>
<evidence type="ECO:0000256" key="8">
    <source>
        <dbReference type="ARBA" id="ARBA00023303"/>
    </source>
</evidence>
<feature type="transmembrane region" description="Helical" evidence="10">
    <location>
        <begin position="823"/>
        <end position="841"/>
    </location>
</feature>
<proteinExistence type="predicted"/>
<dbReference type="PANTHER" id="PTHR10582">
    <property type="entry name" value="TRANSIENT RECEPTOR POTENTIAL ION CHANNEL PROTEIN"/>
    <property type="match status" value="1"/>
</dbReference>
<dbReference type="AlphaFoldDB" id="A0A7S0N8Q6"/>
<dbReference type="InterPro" id="IPR024862">
    <property type="entry name" value="TRPV"/>
</dbReference>
<dbReference type="GO" id="GO:0005886">
    <property type="term" value="C:plasma membrane"/>
    <property type="evidence" value="ECO:0007669"/>
    <property type="project" value="UniProtKB-SubCell"/>
</dbReference>
<dbReference type="InterPro" id="IPR002110">
    <property type="entry name" value="Ankyrin_rpt"/>
</dbReference>
<reference evidence="11" key="1">
    <citation type="submission" date="2021-01" db="EMBL/GenBank/DDBJ databases">
        <authorList>
            <person name="Corre E."/>
            <person name="Pelletier E."/>
            <person name="Niang G."/>
            <person name="Scheremetjew M."/>
            <person name="Finn R."/>
            <person name="Kale V."/>
            <person name="Holt S."/>
            <person name="Cochrane G."/>
            <person name="Meng A."/>
            <person name="Brown T."/>
            <person name="Cohen L."/>
        </authorList>
    </citation>
    <scope>NUCLEOTIDE SEQUENCE</scope>
    <source>
        <strain evidence="11">CCAP979/52</strain>
    </source>
</reference>
<dbReference type="PROSITE" id="PS50297">
    <property type="entry name" value="ANK_REP_REGION"/>
    <property type="match status" value="1"/>
</dbReference>
<protein>
    <recommendedName>
        <fullName evidence="12">Ion transport domain-containing protein</fullName>
    </recommendedName>
</protein>
<keyword evidence="9" id="KW-0040">ANK repeat</keyword>
<keyword evidence="3" id="KW-1003">Cell membrane</keyword>
<dbReference type="PROSITE" id="PS50088">
    <property type="entry name" value="ANK_REPEAT"/>
    <property type="match status" value="1"/>
</dbReference>
<dbReference type="GO" id="GO:0005262">
    <property type="term" value="F:calcium channel activity"/>
    <property type="evidence" value="ECO:0007669"/>
    <property type="project" value="TreeGrafter"/>
</dbReference>
<dbReference type="Pfam" id="PF00023">
    <property type="entry name" value="Ank"/>
    <property type="match status" value="1"/>
</dbReference>
<organism evidence="11">
    <name type="scientific">Cryptomonas curvata</name>
    <dbReference type="NCBI Taxonomy" id="233186"/>
    <lineage>
        <taxon>Eukaryota</taxon>
        <taxon>Cryptophyceae</taxon>
        <taxon>Cryptomonadales</taxon>
        <taxon>Cryptomonadaceae</taxon>
        <taxon>Cryptomonas</taxon>
    </lineage>
</organism>
<feature type="transmembrane region" description="Helical" evidence="10">
    <location>
        <begin position="640"/>
        <end position="659"/>
    </location>
</feature>
<evidence type="ECO:0000313" key="11">
    <source>
        <dbReference type="EMBL" id="CAD8663376.1"/>
    </source>
</evidence>
<dbReference type="EMBL" id="HBEZ01060113">
    <property type="protein sequence ID" value="CAD8663376.1"/>
    <property type="molecule type" value="Transcribed_RNA"/>
</dbReference>
<feature type="transmembrane region" description="Helical" evidence="10">
    <location>
        <begin position="728"/>
        <end position="751"/>
    </location>
</feature>
<keyword evidence="10" id="KW-0812">Transmembrane</keyword>
<keyword evidence="7" id="KW-0406">Ion transport</keyword>
<feature type="repeat" description="ANK" evidence="9">
    <location>
        <begin position="274"/>
        <end position="306"/>
    </location>
</feature>
<keyword evidence="6" id="KW-0106">Calcium</keyword>
<evidence type="ECO:0000256" key="9">
    <source>
        <dbReference type="PROSITE-ProRule" id="PRU00023"/>
    </source>
</evidence>
<evidence type="ECO:0000256" key="2">
    <source>
        <dbReference type="ARBA" id="ARBA00022448"/>
    </source>
</evidence>
<evidence type="ECO:0000256" key="4">
    <source>
        <dbReference type="ARBA" id="ARBA00022568"/>
    </source>
</evidence>
<dbReference type="SUPFAM" id="SSF48403">
    <property type="entry name" value="Ankyrin repeat"/>
    <property type="match status" value="1"/>
</dbReference>
<evidence type="ECO:0000256" key="1">
    <source>
        <dbReference type="ARBA" id="ARBA00004651"/>
    </source>
</evidence>
<evidence type="ECO:0000256" key="5">
    <source>
        <dbReference type="ARBA" id="ARBA00022737"/>
    </source>
</evidence>
<keyword evidence="10" id="KW-1133">Transmembrane helix</keyword>
<dbReference type="PANTHER" id="PTHR10582:SF2">
    <property type="entry name" value="INACTIVE"/>
    <property type="match status" value="1"/>
</dbReference>
<feature type="transmembrane region" description="Helical" evidence="10">
    <location>
        <begin position="586"/>
        <end position="607"/>
    </location>
</feature>
<evidence type="ECO:0000256" key="10">
    <source>
        <dbReference type="SAM" id="Phobius"/>
    </source>
</evidence>